<name>A0AC61MP79_9FIRM</name>
<evidence type="ECO:0000313" key="1">
    <source>
        <dbReference type="EMBL" id="QQK07314.1"/>
    </source>
</evidence>
<gene>
    <name evidence="1" type="ORF">JFY71_08305</name>
</gene>
<organism evidence="1 2">
    <name type="scientific">Miniphocaeibacter halophilus</name>
    <dbReference type="NCBI Taxonomy" id="2931922"/>
    <lineage>
        <taxon>Bacteria</taxon>
        <taxon>Bacillati</taxon>
        <taxon>Bacillota</taxon>
        <taxon>Tissierellia</taxon>
        <taxon>Tissierellales</taxon>
        <taxon>Peptoniphilaceae</taxon>
        <taxon>Miniphocaeibacter</taxon>
    </lineage>
</organism>
<protein>
    <submittedName>
        <fullName evidence="1">YraN family protein</fullName>
    </submittedName>
</protein>
<proteinExistence type="predicted"/>
<dbReference type="EMBL" id="CP066744">
    <property type="protein sequence ID" value="QQK07314.1"/>
    <property type="molecule type" value="Genomic_DNA"/>
</dbReference>
<accession>A0AC61MP79</accession>
<keyword evidence="2" id="KW-1185">Reference proteome</keyword>
<reference evidence="1 2" key="1">
    <citation type="journal article" date="2022" name="Int. J. Syst. Evol. Microbiol.">
        <title>Miniphocaeibacter halophilus sp. nov., an ammonium-tolerant acetate-producing bacterium isolated from a biogas system.</title>
        <authorList>
            <person name="Schnurer A."/>
            <person name="Singh A."/>
            <person name="Bi S."/>
            <person name="Qiao W."/>
            <person name="Westerholm M."/>
        </authorList>
    </citation>
    <scope>NUCLEOTIDE SEQUENCE [LARGE SCALE GENOMIC DNA]</scope>
    <source>
        <strain evidence="1 2">AMB_01</strain>
    </source>
</reference>
<dbReference type="Proteomes" id="UP000595814">
    <property type="component" value="Chromosome"/>
</dbReference>
<evidence type="ECO:0000313" key="2">
    <source>
        <dbReference type="Proteomes" id="UP000595814"/>
    </source>
</evidence>
<sequence length="115" mass="13509">MNSKTIGNKGENLALEFLLNKGYNYIERNFSTRTGEVDLILQDNEYLVFVEVKLRKNTKFGYPRDFVTLNKQNKIISTAESFIQINNLYDFQPRFDIVEIIEDENIIEHIINAFP</sequence>